<evidence type="ECO:0000256" key="2">
    <source>
        <dbReference type="SAM" id="Phobius"/>
    </source>
</evidence>
<feature type="transmembrane region" description="Helical" evidence="2">
    <location>
        <begin position="357"/>
        <end position="376"/>
    </location>
</feature>
<evidence type="ECO:0000313" key="4">
    <source>
        <dbReference type="Proteomes" id="UP001595923"/>
    </source>
</evidence>
<reference evidence="4" key="1">
    <citation type="journal article" date="2019" name="Int. J. Syst. Evol. Microbiol.">
        <title>The Global Catalogue of Microorganisms (GCM) 10K type strain sequencing project: providing services to taxonomists for standard genome sequencing and annotation.</title>
        <authorList>
            <consortium name="The Broad Institute Genomics Platform"/>
            <consortium name="The Broad Institute Genome Sequencing Center for Infectious Disease"/>
            <person name="Wu L."/>
            <person name="Ma J."/>
        </authorList>
    </citation>
    <scope>NUCLEOTIDE SEQUENCE [LARGE SCALE GENOMIC DNA]</scope>
    <source>
        <strain evidence="4">XZYJ18</strain>
    </source>
</reference>
<feature type="transmembrane region" description="Helical" evidence="2">
    <location>
        <begin position="216"/>
        <end position="240"/>
    </location>
</feature>
<feature type="transmembrane region" description="Helical" evidence="2">
    <location>
        <begin position="301"/>
        <end position="324"/>
    </location>
</feature>
<keyword evidence="4" id="KW-1185">Reference proteome</keyword>
<keyword evidence="2" id="KW-0812">Transmembrane</keyword>
<feature type="transmembrane region" description="Helical" evidence="2">
    <location>
        <begin position="139"/>
        <end position="170"/>
    </location>
</feature>
<comment type="caution">
    <text evidence="3">The sequence shown here is derived from an EMBL/GenBank/DDBJ whole genome shotgun (WGS) entry which is preliminary data.</text>
</comment>
<feature type="region of interest" description="Disordered" evidence="1">
    <location>
        <begin position="466"/>
        <end position="488"/>
    </location>
</feature>
<feature type="transmembrane region" description="Helical" evidence="2">
    <location>
        <begin position="261"/>
        <end position="281"/>
    </location>
</feature>
<dbReference type="EMBL" id="JBHSFQ010000046">
    <property type="protein sequence ID" value="MFC4565746.1"/>
    <property type="molecule type" value="Genomic_DNA"/>
</dbReference>
<feature type="compositionally biased region" description="Basic and acidic residues" evidence="1">
    <location>
        <begin position="473"/>
        <end position="486"/>
    </location>
</feature>
<protein>
    <submittedName>
        <fullName evidence="3">Uncharacterized protein</fullName>
    </submittedName>
</protein>
<name>A0ABV9E604_9ACTN</name>
<dbReference type="RefSeq" id="WP_378580011.1">
    <property type="nucleotide sequence ID" value="NZ_JBHSFQ010000046.1"/>
</dbReference>
<feature type="transmembrane region" description="Helical" evidence="2">
    <location>
        <begin position="190"/>
        <end position="210"/>
    </location>
</feature>
<feature type="transmembrane region" description="Helical" evidence="2">
    <location>
        <begin position="88"/>
        <end position="114"/>
    </location>
</feature>
<evidence type="ECO:0000256" key="1">
    <source>
        <dbReference type="SAM" id="MobiDB-lite"/>
    </source>
</evidence>
<accession>A0ABV9E604</accession>
<gene>
    <name evidence="3" type="ORF">ACFO4E_28135</name>
</gene>
<evidence type="ECO:0000313" key="3">
    <source>
        <dbReference type="EMBL" id="MFC4565746.1"/>
    </source>
</evidence>
<keyword evidence="2" id="KW-1133">Transmembrane helix</keyword>
<sequence>MSDTPPDPAPSDGAPPSDRSGDEGGRAEPTTGAAGADTVAAPPRPGAGDGGPDRPGGPEARRDPLERDYRLFHNESPLTGAFALVREAIVPLAATIVFPAVPVAVLSAVLVVLLGQGRLAVADGALQAAVVTESAPLPAWGWVLVALWAAAALYGLAVIFTSSLLVAGAVLAGRPITARTALRRGAGRPWAMMLFIVLLSANGAVAWAAYEYVAEGAAFLGVVAAAVAFMPAIVLTYGAVGSTIAAMGPLRACVRMPAFRVFPFAWYPLVILLGAAGLSWPSGFLMGLVPLPSWAMTVMGGLLRALPAGVAVAVLAGLLAILFLRDDETAPGHDIDTVRGTLPADDGSSARSFERPAAVLAAGLAIVLVPSAPALAAPGIPAYTEEVIPSDRSFQLELILRSTDEGLLVQDGDSVLARCGAACEGVVPADGDSSSALPAQAFWSDGRLLLSPGVCAEDGCVSYPGSRQAGTEVRVEEEQDNPHPRSDYTAADTVAFGGGLVIASLARNADGTESNLQLHRCDGAECGDVRTADLGDMPVFQVADEARARRNLEIAVGPAGEVAVAVREPDNGSVTLVTCEDADCADPQRRVVVEPRLEGDPSGTEADGVTLGARTEIRPDGRPVVVYRAHDGSALLLDCVDTACSESAERELTGPGWQRPLPALAVDSGGRPQMVTTDGHGENLVFLSCRDGSCADVDSVTLRPGSSRYGADADLVLDERDRPVILTREAGERGWDPLVIRCDRPGCGASG</sequence>
<keyword evidence="2" id="KW-0472">Membrane</keyword>
<feature type="region of interest" description="Disordered" evidence="1">
    <location>
        <begin position="1"/>
        <end position="63"/>
    </location>
</feature>
<proteinExistence type="predicted"/>
<feature type="compositionally biased region" description="Low complexity" evidence="1">
    <location>
        <begin position="29"/>
        <end position="41"/>
    </location>
</feature>
<dbReference type="Proteomes" id="UP001595923">
    <property type="component" value="Unassembled WGS sequence"/>
</dbReference>
<organism evidence="3 4">
    <name type="scientific">Nocardiopsis mangrovi</name>
    <dbReference type="NCBI Taxonomy" id="1179818"/>
    <lineage>
        <taxon>Bacteria</taxon>
        <taxon>Bacillati</taxon>
        <taxon>Actinomycetota</taxon>
        <taxon>Actinomycetes</taxon>
        <taxon>Streptosporangiales</taxon>
        <taxon>Nocardiopsidaceae</taxon>
        <taxon>Nocardiopsis</taxon>
    </lineage>
</organism>